<gene>
    <name evidence="2" type="ORF">CJ030_MR6G025959</name>
</gene>
<dbReference type="AlphaFoldDB" id="A0A6A1V9D5"/>
<feature type="compositionally biased region" description="Acidic residues" evidence="1">
    <location>
        <begin position="40"/>
        <end position="53"/>
    </location>
</feature>
<feature type="compositionally biased region" description="Basic and acidic residues" evidence="1">
    <location>
        <begin position="66"/>
        <end position="78"/>
    </location>
</feature>
<keyword evidence="3" id="KW-1185">Reference proteome</keyword>
<evidence type="ECO:0000256" key="1">
    <source>
        <dbReference type="SAM" id="MobiDB-lite"/>
    </source>
</evidence>
<name>A0A6A1V9D5_9ROSI</name>
<comment type="caution">
    <text evidence="2">The sequence shown here is derived from an EMBL/GenBank/DDBJ whole genome shotgun (WGS) entry which is preliminary data.</text>
</comment>
<feature type="region of interest" description="Disordered" evidence="1">
    <location>
        <begin position="1"/>
        <end position="196"/>
    </location>
</feature>
<sequence>MSHSASELGGPELAELGGHSFDVGGPSFEVGGPSSRSYEDTEAADLEAEDEGLDGLFVTPPPSPNGKDDGVEAGKDDAPFTSGPPPSQSTPSTRSNRQTTRAAHLRDEAPSQSTPSTRSTRKTQVGPQLCDGPPSQSTPSTRRTRESQRGPEIRDEPPLQSTPSTHSTTHSIQIPHLRDEETPSQSTGEPLSVPLTRSRRLSQLLSGIVEVNDNAVAAVRVSRKKACRAETPYKEAPAAESLQMHPARKNPPSTRSIVAATGIASRIRMRTSSRLQKFGSQGGSQSTPVVIDLTASKAGAGVRCSWGPPGRGGVQFRVSQPPLGSGAADNDKAPLTKSKGVKDKGKKPRWQI</sequence>
<organism evidence="2 3">
    <name type="scientific">Morella rubra</name>
    <name type="common">Chinese bayberry</name>
    <dbReference type="NCBI Taxonomy" id="262757"/>
    <lineage>
        <taxon>Eukaryota</taxon>
        <taxon>Viridiplantae</taxon>
        <taxon>Streptophyta</taxon>
        <taxon>Embryophyta</taxon>
        <taxon>Tracheophyta</taxon>
        <taxon>Spermatophyta</taxon>
        <taxon>Magnoliopsida</taxon>
        <taxon>eudicotyledons</taxon>
        <taxon>Gunneridae</taxon>
        <taxon>Pentapetalae</taxon>
        <taxon>rosids</taxon>
        <taxon>fabids</taxon>
        <taxon>Fagales</taxon>
        <taxon>Myricaceae</taxon>
        <taxon>Morella</taxon>
    </lineage>
</organism>
<evidence type="ECO:0000313" key="3">
    <source>
        <dbReference type="Proteomes" id="UP000516437"/>
    </source>
</evidence>
<feature type="region of interest" description="Disordered" evidence="1">
    <location>
        <begin position="226"/>
        <end position="255"/>
    </location>
</feature>
<feature type="compositionally biased region" description="Low complexity" evidence="1">
    <location>
        <begin position="161"/>
        <end position="175"/>
    </location>
</feature>
<feature type="compositionally biased region" description="Low complexity" evidence="1">
    <location>
        <begin position="110"/>
        <end position="124"/>
    </location>
</feature>
<feature type="region of interest" description="Disordered" evidence="1">
    <location>
        <begin position="304"/>
        <end position="352"/>
    </location>
</feature>
<proteinExistence type="predicted"/>
<reference evidence="2 3" key="1">
    <citation type="journal article" date="2019" name="Plant Biotechnol. J.">
        <title>The red bayberry genome and genetic basis of sex determination.</title>
        <authorList>
            <person name="Jia H.M."/>
            <person name="Jia H.J."/>
            <person name="Cai Q.L."/>
            <person name="Wang Y."/>
            <person name="Zhao H.B."/>
            <person name="Yang W.F."/>
            <person name="Wang G.Y."/>
            <person name="Li Y.H."/>
            <person name="Zhan D.L."/>
            <person name="Shen Y.T."/>
            <person name="Niu Q.F."/>
            <person name="Chang L."/>
            <person name="Qiu J."/>
            <person name="Zhao L."/>
            <person name="Xie H.B."/>
            <person name="Fu W.Y."/>
            <person name="Jin J."/>
            <person name="Li X.W."/>
            <person name="Jiao Y."/>
            <person name="Zhou C.C."/>
            <person name="Tu T."/>
            <person name="Chai C.Y."/>
            <person name="Gao J.L."/>
            <person name="Fan L.J."/>
            <person name="van de Weg E."/>
            <person name="Wang J.Y."/>
            <person name="Gao Z.S."/>
        </authorList>
    </citation>
    <scope>NUCLEOTIDE SEQUENCE [LARGE SCALE GENOMIC DNA]</scope>
    <source>
        <tissue evidence="2">Leaves</tissue>
    </source>
</reference>
<evidence type="ECO:0000313" key="2">
    <source>
        <dbReference type="EMBL" id="KAB1209085.1"/>
    </source>
</evidence>
<feature type="compositionally biased region" description="Low complexity" evidence="1">
    <location>
        <begin position="89"/>
        <end position="101"/>
    </location>
</feature>
<protein>
    <submittedName>
        <fullName evidence="2">Uncharacterized protein</fullName>
    </submittedName>
</protein>
<feature type="compositionally biased region" description="Basic and acidic residues" evidence="1">
    <location>
        <begin position="143"/>
        <end position="157"/>
    </location>
</feature>
<accession>A0A6A1V9D5</accession>
<feature type="compositionally biased region" description="Low complexity" evidence="1">
    <location>
        <begin position="7"/>
        <end position="18"/>
    </location>
</feature>
<dbReference type="EMBL" id="RXIC02000024">
    <property type="protein sequence ID" value="KAB1209085.1"/>
    <property type="molecule type" value="Genomic_DNA"/>
</dbReference>
<dbReference type="Proteomes" id="UP000516437">
    <property type="component" value="Chromosome 6"/>
</dbReference>